<dbReference type="PRINTS" id="PR00032">
    <property type="entry name" value="HTHARAC"/>
</dbReference>
<accession>A0A2P9HN82</accession>
<protein>
    <submittedName>
        <fullName evidence="6">Transcriptional regulator, AraC family</fullName>
    </submittedName>
</protein>
<feature type="region of interest" description="Disordered" evidence="4">
    <location>
        <begin position="342"/>
        <end position="364"/>
    </location>
</feature>
<dbReference type="AlphaFoldDB" id="A0A2P9HN82"/>
<gene>
    <name evidence="6" type="ORF">OHAE_1147</name>
</gene>
<keyword evidence="2" id="KW-0238">DNA-binding</keyword>
<evidence type="ECO:0000259" key="5">
    <source>
        <dbReference type="PROSITE" id="PS01124"/>
    </source>
</evidence>
<evidence type="ECO:0000313" key="7">
    <source>
        <dbReference type="Proteomes" id="UP000246073"/>
    </source>
</evidence>
<evidence type="ECO:0000256" key="4">
    <source>
        <dbReference type="SAM" id="MobiDB-lite"/>
    </source>
</evidence>
<proteinExistence type="predicted"/>
<dbReference type="InterPro" id="IPR020449">
    <property type="entry name" value="Tscrpt_reg_AraC-type_HTH"/>
</dbReference>
<feature type="domain" description="HTH araC/xylS-type" evidence="5">
    <location>
        <begin position="251"/>
        <end position="350"/>
    </location>
</feature>
<dbReference type="InterPro" id="IPR009057">
    <property type="entry name" value="Homeodomain-like_sf"/>
</dbReference>
<dbReference type="Pfam" id="PF12833">
    <property type="entry name" value="HTH_18"/>
    <property type="match status" value="1"/>
</dbReference>
<dbReference type="GO" id="GO:0003700">
    <property type="term" value="F:DNA-binding transcription factor activity"/>
    <property type="evidence" value="ECO:0007669"/>
    <property type="project" value="InterPro"/>
</dbReference>
<name>A0A2P9HN82_9HYPH</name>
<dbReference type="Gene3D" id="1.10.10.60">
    <property type="entry name" value="Homeodomain-like"/>
    <property type="match status" value="1"/>
</dbReference>
<dbReference type="PROSITE" id="PS00041">
    <property type="entry name" value="HTH_ARAC_FAMILY_1"/>
    <property type="match status" value="1"/>
</dbReference>
<dbReference type="PANTHER" id="PTHR47504">
    <property type="entry name" value="RIGHT ORIGIN-BINDING PROTEIN"/>
    <property type="match status" value="1"/>
</dbReference>
<keyword evidence="1" id="KW-0805">Transcription regulation</keyword>
<reference evidence="7" key="1">
    <citation type="submission" date="2017-12" db="EMBL/GenBank/DDBJ databases">
        <authorList>
            <person name="Diaz M."/>
        </authorList>
    </citation>
    <scope>NUCLEOTIDE SEQUENCE [LARGE SCALE GENOMIC DNA]</scope>
    <source>
        <strain evidence="7">FI11154</strain>
    </source>
</reference>
<dbReference type="PROSITE" id="PS01124">
    <property type="entry name" value="HTH_ARAC_FAMILY_2"/>
    <property type="match status" value="1"/>
</dbReference>
<evidence type="ECO:0000256" key="2">
    <source>
        <dbReference type="ARBA" id="ARBA00023125"/>
    </source>
</evidence>
<dbReference type="SMART" id="SM00342">
    <property type="entry name" value="HTH_ARAC"/>
    <property type="match status" value="1"/>
</dbReference>
<dbReference type="SUPFAM" id="SSF46689">
    <property type="entry name" value="Homeodomain-like"/>
    <property type="match status" value="1"/>
</dbReference>
<sequence length="382" mass="42457">MTSDNDKTAQDFELEFVERRQSVRVPVSPLGEIAGGSNLLEPLIFTTECYEPSEQFAAWQQHMLPLLDMRLPDGVHASDGFLASQTVWNLGGMLLIQQSAPAFSYERPKEKVRFSTIDHWQIGFLRSGHSWTGVDGRVAENEPGMIDVRSLGYPFRGRAIASESVSLIIPVDQFAGRGGMPESSNNVTLGGYRAKLLIDFVSSLEDGLSRVTNEDLPALRDSLRQIIFDTIAPLVKKIDVSEQISQLGLMTKARRFIQKNLMSRDLTPEALSRELAISRTHLYQLFEGSGGVLNYIRQRRLFAAHTMLADASENRKVADVALAFGFDSAANFTRAFTQQFGYSPSSVRKPSSRTDAVADAHQDQAQPSTFETLLRTLAMYEA</sequence>
<dbReference type="RefSeq" id="WP_109368949.1">
    <property type="nucleotide sequence ID" value="NZ_OOFM01000005.1"/>
</dbReference>
<organism evidence="6 7">
    <name type="scientific">Ochrobactrum soli</name>
    <dbReference type="NCBI Taxonomy" id="2448455"/>
    <lineage>
        <taxon>Bacteria</taxon>
        <taxon>Pseudomonadati</taxon>
        <taxon>Pseudomonadota</taxon>
        <taxon>Alphaproteobacteria</taxon>
        <taxon>Hyphomicrobiales</taxon>
        <taxon>Brucellaceae</taxon>
        <taxon>Brucella/Ochrobactrum group</taxon>
        <taxon>Ochrobactrum</taxon>
    </lineage>
</organism>
<keyword evidence="3" id="KW-0804">Transcription</keyword>
<dbReference type="InterPro" id="IPR018060">
    <property type="entry name" value="HTH_AraC"/>
</dbReference>
<dbReference type="InterPro" id="IPR050959">
    <property type="entry name" value="MarA-like"/>
</dbReference>
<dbReference type="GO" id="GO:0043565">
    <property type="term" value="F:sequence-specific DNA binding"/>
    <property type="evidence" value="ECO:0007669"/>
    <property type="project" value="InterPro"/>
</dbReference>
<evidence type="ECO:0000256" key="3">
    <source>
        <dbReference type="ARBA" id="ARBA00023163"/>
    </source>
</evidence>
<dbReference type="Proteomes" id="UP000246073">
    <property type="component" value="Unassembled WGS sequence"/>
</dbReference>
<evidence type="ECO:0000313" key="6">
    <source>
        <dbReference type="EMBL" id="SPL65280.1"/>
    </source>
</evidence>
<evidence type="ECO:0000256" key="1">
    <source>
        <dbReference type="ARBA" id="ARBA00023015"/>
    </source>
</evidence>
<dbReference type="PANTHER" id="PTHR47504:SF5">
    <property type="entry name" value="RIGHT ORIGIN-BINDING PROTEIN"/>
    <property type="match status" value="1"/>
</dbReference>
<dbReference type="EMBL" id="OOFM01000005">
    <property type="protein sequence ID" value="SPL65280.1"/>
    <property type="molecule type" value="Genomic_DNA"/>
</dbReference>
<dbReference type="InterPro" id="IPR018062">
    <property type="entry name" value="HTH_AraC-typ_CS"/>
</dbReference>